<dbReference type="STRING" id="1121301.SAMN02745912_02730"/>
<dbReference type="OrthoDB" id="9794671at2"/>
<reference evidence="3 4" key="1">
    <citation type="submission" date="2016-11" db="EMBL/GenBank/DDBJ databases">
        <authorList>
            <person name="Jaros S."/>
            <person name="Januszkiewicz K."/>
            <person name="Wedrychowicz H."/>
        </authorList>
    </citation>
    <scope>NUCLEOTIDE SEQUENCE [LARGE SCALE GENOMIC DNA]</scope>
    <source>
        <strain evidence="3 4">DSM 15212</strain>
    </source>
</reference>
<dbReference type="GO" id="GO:0030435">
    <property type="term" value="P:sporulation resulting in formation of a cellular spore"/>
    <property type="evidence" value="ECO:0007669"/>
    <property type="project" value="InterPro"/>
</dbReference>
<dbReference type="InterPro" id="IPR013486">
    <property type="entry name" value="SpoIID/LytB"/>
</dbReference>
<dbReference type="AlphaFoldDB" id="A0A1M6QUG5"/>
<dbReference type="NCBIfam" id="TIGR02669">
    <property type="entry name" value="SpoIID_LytB"/>
    <property type="match status" value="1"/>
</dbReference>
<dbReference type="PANTHER" id="PTHR30032">
    <property type="entry name" value="N-ACETYLMURAMOYL-L-ALANINE AMIDASE-RELATED"/>
    <property type="match status" value="1"/>
</dbReference>
<dbReference type="PANTHER" id="PTHR30032:SF4">
    <property type="entry name" value="AMIDASE ENHANCER"/>
    <property type="match status" value="1"/>
</dbReference>
<evidence type="ECO:0000256" key="1">
    <source>
        <dbReference type="SAM" id="Phobius"/>
    </source>
</evidence>
<dbReference type="InterPro" id="IPR051922">
    <property type="entry name" value="Bact_Sporulation_Assoc"/>
</dbReference>
<keyword evidence="1" id="KW-0472">Membrane</keyword>
<dbReference type="RefSeq" id="WP_073151124.1">
    <property type="nucleotide sequence ID" value="NZ_FRAG01000039.1"/>
</dbReference>
<keyword evidence="4" id="KW-1185">Reference proteome</keyword>
<dbReference type="Proteomes" id="UP000184465">
    <property type="component" value="Unassembled WGS sequence"/>
</dbReference>
<accession>A0A1M6QUG5</accession>
<evidence type="ECO:0000259" key="2">
    <source>
        <dbReference type="Pfam" id="PF08486"/>
    </source>
</evidence>
<dbReference type="GO" id="GO:0030288">
    <property type="term" value="C:outer membrane-bounded periplasmic space"/>
    <property type="evidence" value="ECO:0007669"/>
    <property type="project" value="TreeGrafter"/>
</dbReference>
<feature type="transmembrane region" description="Helical" evidence="1">
    <location>
        <begin position="7"/>
        <end position="25"/>
    </location>
</feature>
<keyword evidence="1" id="KW-0812">Transmembrane</keyword>
<organism evidence="3 4">
    <name type="scientific">Paramaledivibacter caminithermalis (strain DSM 15212 / CIP 107654 / DViRD3)</name>
    <name type="common">Clostridium caminithermale</name>
    <dbReference type="NCBI Taxonomy" id="1121301"/>
    <lineage>
        <taxon>Bacteria</taxon>
        <taxon>Bacillati</taxon>
        <taxon>Bacillota</taxon>
        <taxon>Clostridia</taxon>
        <taxon>Peptostreptococcales</taxon>
        <taxon>Caminicellaceae</taxon>
        <taxon>Paramaledivibacter</taxon>
    </lineage>
</organism>
<evidence type="ECO:0000313" key="3">
    <source>
        <dbReference type="EMBL" id="SHK23959.1"/>
    </source>
</evidence>
<dbReference type="InterPro" id="IPR013693">
    <property type="entry name" value="SpoIID/LytB_N"/>
</dbReference>
<sequence>MKKRIYIIYGLIFFLVLSTNVSWAFNKNSIPSMIRIGLKYGDTSVSQVNLKSTSGFEFGYYDGNQFYSVFNLMDEFDIVLKKDEYYKIQIGSTFSNKEDMENLLESLGDIPCYPVLDNGWKVWTGLFESKEEAEEFIINNGSFYDKKVEVVNPNSGSVVVQDKTGIVIFMYNCSKREYNFRPFLDKDGNDIISLDGKRYRGEFIIRRFKDSDMTVINYLSLESYLYGVLPKEMSGDWPMEALKAQAVAARSYAISSIHKHEEFGFNLCSTTNCQVYGGYDAERPRSNRAVDETFGEVLTYDGKIISPFYHSSSGGYTEDSENVWSIELPYIRAVKDDFSLGAPNCYWTKSYTAQEIKDILNSAGLVIGDIKEIHTEGYTEGGRILSLKISDGTREIDLAKAKTRSIFGPKVIKSMNFSISTDVDYYVISADMENIIRRPMSSMIILSADRSEKTSSDKKYRIFDGDDYITSSGVPTKYIFNGTGYGHGLGMSQWGAKKMAELGYTYEDILKHYYTGIMIE</sequence>
<keyword evidence="1" id="KW-1133">Transmembrane helix</keyword>
<evidence type="ECO:0000313" key="4">
    <source>
        <dbReference type="Proteomes" id="UP000184465"/>
    </source>
</evidence>
<gene>
    <name evidence="3" type="ORF">SAMN02745912_02730</name>
</gene>
<proteinExistence type="predicted"/>
<dbReference type="EMBL" id="FRAG01000039">
    <property type="protein sequence ID" value="SHK23959.1"/>
    <property type="molecule type" value="Genomic_DNA"/>
</dbReference>
<dbReference type="Pfam" id="PF08486">
    <property type="entry name" value="SpoIID"/>
    <property type="match status" value="1"/>
</dbReference>
<feature type="domain" description="Sporulation stage II protein D amidase enhancer LytB N-terminal" evidence="2">
    <location>
        <begin position="210"/>
        <end position="300"/>
    </location>
</feature>
<protein>
    <submittedName>
        <fullName evidence="3">Stage II sporulation protein D</fullName>
    </submittedName>
</protein>
<name>A0A1M6QUG5_PARC5</name>